<feature type="compositionally biased region" description="Basic and acidic residues" evidence="1">
    <location>
        <begin position="223"/>
        <end position="232"/>
    </location>
</feature>
<organism evidence="2 4">
    <name type="scientific">Candidatus Chlorohelix allophototropha</name>
    <dbReference type="NCBI Taxonomy" id="3003348"/>
    <lineage>
        <taxon>Bacteria</taxon>
        <taxon>Bacillati</taxon>
        <taxon>Chloroflexota</taxon>
        <taxon>Chloroflexia</taxon>
        <taxon>Candidatus Chloroheliales</taxon>
        <taxon>Candidatus Chloroheliaceae</taxon>
        <taxon>Candidatus Chlorohelix</taxon>
    </lineage>
</organism>
<reference evidence="2 4" key="1">
    <citation type="submission" date="2020-06" db="EMBL/GenBank/DDBJ databases">
        <title>Anoxygenic phototrophic Chloroflexota member uses a Type I reaction center.</title>
        <authorList>
            <person name="Tsuji J.M."/>
            <person name="Shaw N.A."/>
            <person name="Nagashima S."/>
            <person name="Venkiteswaran J."/>
            <person name="Schiff S.L."/>
            <person name="Hanada S."/>
            <person name="Tank M."/>
            <person name="Neufeld J.D."/>
        </authorList>
    </citation>
    <scope>NUCLEOTIDE SEQUENCE [LARGE SCALE GENOMIC DNA]</scope>
    <source>
        <strain evidence="2">L227-S17</strain>
    </source>
</reference>
<gene>
    <name evidence="2" type="ORF">HXX08_04910</name>
    <name evidence="3" type="ORF">OZ401_000330</name>
</gene>
<feature type="compositionally biased region" description="Polar residues" evidence="1">
    <location>
        <begin position="457"/>
        <end position="466"/>
    </location>
</feature>
<feature type="compositionally biased region" description="Polar residues" evidence="1">
    <location>
        <begin position="243"/>
        <end position="254"/>
    </location>
</feature>
<feature type="region of interest" description="Disordered" evidence="1">
    <location>
        <begin position="405"/>
        <end position="520"/>
    </location>
</feature>
<feature type="compositionally biased region" description="Polar residues" evidence="1">
    <location>
        <begin position="194"/>
        <end position="203"/>
    </location>
</feature>
<feature type="compositionally biased region" description="Polar residues" evidence="1">
    <location>
        <begin position="479"/>
        <end position="500"/>
    </location>
</feature>
<feature type="compositionally biased region" description="Polar residues" evidence="1">
    <location>
        <begin position="279"/>
        <end position="289"/>
    </location>
</feature>
<dbReference type="Proteomes" id="UP000521676">
    <property type="component" value="Unassembled WGS sequence"/>
</dbReference>
<feature type="compositionally biased region" description="Basic and acidic residues" evidence="1">
    <location>
        <begin position="417"/>
        <end position="428"/>
    </location>
</feature>
<sequence>MSNDLRPRAISGDILVGTNSKWHHIQQAYQLGIIDPDDIVLGFFDGVFFDEAGKRVGGLALSDFILITNTRVTLWMRDQVKDYVDHFPLSHVFVAEKSQKDLLHGTLRLTLLMPEVDITNKTKEPSRVILSFDFIPLPDLSLLADMLDVLGSAMRDMVEGGAGPVDRAQAILILFQKVFISKFQAPESAQNNGLGTANGNASNDFAADGSSGNGFDPGMTPLRRLDGFDESARPMGNQPPAPKSSNGYGYTNPNEARLFQTGEAPSYSPYNQEVPYPKNPNSANDMNWSNGQQYAASSRFSGGIRQRRGAGDTGQGDYQAQTPKGEIPPESIYMMGRVARTAWDGLSKMRQEAESRAMPALQSLRNSGFNLKEMTEFITAANGLMETVSKNPAARELAMAFINKSTGGLSFGNSNKSNEERRTPKVENVDDDDDKAPSLRTIPLAGKALKVERRTSGKPSNITSVHLSEKESRPVSVESGETPTSEMASVSTEQLSNSVKASAGDESNPEPKKVKRLPIRRKGVSTAEEFMSESDTEYNTSVGVKTDLSIFMTNNNQYDKQENQATLAVSDGPALN</sequence>
<feature type="region of interest" description="Disordered" evidence="1">
    <location>
        <begin position="301"/>
        <end position="329"/>
    </location>
</feature>
<dbReference type="EMBL" id="CP128399">
    <property type="protein sequence ID" value="WJW67081.1"/>
    <property type="molecule type" value="Genomic_DNA"/>
</dbReference>
<evidence type="ECO:0000256" key="1">
    <source>
        <dbReference type="SAM" id="MobiDB-lite"/>
    </source>
</evidence>
<reference evidence="3" key="2">
    <citation type="journal article" date="2024" name="Nature">
        <title>Anoxygenic phototroph of the Chloroflexota uses a type I reaction centre.</title>
        <authorList>
            <person name="Tsuji J.M."/>
            <person name="Shaw N.A."/>
            <person name="Nagashima S."/>
            <person name="Venkiteswaran J.J."/>
            <person name="Schiff S.L."/>
            <person name="Watanabe T."/>
            <person name="Fukui M."/>
            <person name="Hanada S."/>
            <person name="Tank M."/>
            <person name="Neufeld J.D."/>
        </authorList>
    </citation>
    <scope>NUCLEOTIDE SEQUENCE</scope>
    <source>
        <strain evidence="3">L227-S17</strain>
    </source>
</reference>
<proteinExistence type="predicted"/>
<dbReference type="EMBL" id="JACATZ010000001">
    <property type="protein sequence ID" value="NWJ45203.1"/>
    <property type="molecule type" value="Genomic_DNA"/>
</dbReference>
<evidence type="ECO:0000313" key="3">
    <source>
        <dbReference type="EMBL" id="WJW67081.1"/>
    </source>
</evidence>
<protein>
    <submittedName>
        <fullName evidence="2">Uncharacterized protein</fullName>
    </submittedName>
</protein>
<evidence type="ECO:0000313" key="4">
    <source>
        <dbReference type="Proteomes" id="UP000521676"/>
    </source>
</evidence>
<feature type="region of interest" description="Disordered" evidence="1">
    <location>
        <begin position="194"/>
        <end position="289"/>
    </location>
</feature>
<dbReference type="AlphaFoldDB" id="A0A8T7LW82"/>
<feature type="compositionally biased region" description="Polar residues" evidence="1">
    <location>
        <begin position="405"/>
        <end position="416"/>
    </location>
</feature>
<keyword evidence="5" id="KW-1185">Reference proteome</keyword>
<evidence type="ECO:0000313" key="2">
    <source>
        <dbReference type="EMBL" id="NWJ45203.1"/>
    </source>
</evidence>
<evidence type="ECO:0000313" key="5">
    <source>
        <dbReference type="Proteomes" id="UP001431572"/>
    </source>
</evidence>
<dbReference type="RefSeq" id="WP_341468977.1">
    <property type="nucleotide sequence ID" value="NZ_CP128399.1"/>
</dbReference>
<name>A0A8T7LW82_9CHLR</name>
<dbReference type="Proteomes" id="UP001431572">
    <property type="component" value="Chromosome 1"/>
</dbReference>
<accession>A0A8T7LW82</accession>